<name>A0A0W0FAY7_MONRR</name>
<dbReference type="EMBL" id="LATX01002175">
    <property type="protein sequence ID" value="KTB33478.1"/>
    <property type="molecule type" value="Genomic_DNA"/>
</dbReference>
<dbReference type="AlphaFoldDB" id="A0A0W0FAY7"/>
<evidence type="ECO:0000256" key="1">
    <source>
        <dbReference type="SAM" id="MobiDB-lite"/>
    </source>
</evidence>
<protein>
    <submittedName>
        <fullName evidence="2">Uncharacterized protein</fullName>
    </submittedName>
</protein>
<sequence length="64" mass="7064">MQGGKQQLVTLEKDQQGSTLKGGEQRATTKSSTQEANIIVKGPKSSVWERCISEHIQPNLQVQQ</sequence>
<accession>A0A0W0FAY7</accession>
<comment type="caution">
    <text evidence="2">The sequence shown here is derived from an EMBL/GenBank/DDBJ whole genome shotgun (WGS) entry which is preliminary data.</text>
</comment>
<proteinExistence type="predicted"/>
<evidence type="ECO:0000313" key="3">
    <source>
        <dbReference type="Proteomes" id="UP000054988"/>
    </source>
</evidence>
<organism evidence="2 3">
    <name type="scientific">Moniliophthora roreri</name>
    <name type="common">Frosty pod rot fungus</name>
    <name type="synonym">Monilia roreri</name>
    <dbReference type="NCBI Taxonomy" id="221103"/>
    <lineage>
        <taxon>Eukaryota</taxon>
        <taxon>Fungi</taxon>
        <taxon>Dikarya</taxon>
        <taxon>Basidiomycota</taxon>
        <taxon>Agaricomycotina</taxon>
        <taxon>Agaricomycetes</taxon>
        <taxon>Agaricomycetidae</taxon>
        <taxon>Agaricales</taxon>
        <taxon>Marasmiineae</taxon>
        <taxon>Marasmiaceae</taxon>
        <taxon>Moniliophthora</taxon>
    </lineage>
</organism>
<dbReference type="Proteomes" id="UP000054988">
    <property type="component" value="Unassembled WGS sequence"/>
</dbReference>
<reference evidence="2 3" key="1">
    <citation type="submission" date="2015-12" db="EMBL/GenBank/DDBJ databases">
        <title>Draft genome sequence of Moniliophthora roreri, the causal agent of frosty pod rot of cacao.</title>
        <authorList>
            <person name="Aime M.C."/>
            <person name="Diaz-Valderrama J.R."/>
            <person name="Kijpornyongpan T."/>
            <person name="Phillips-Mora W."/>
        </authorList>
    </citation>
    <scope>NUCLEOTIDE SEQUENCE [LARGE SCALE GENOMIC DNA]</scope>
    <source>
        <strain evidence="2 3">MCA 2952</strain>
    </source>
</reference>
<gene>
    <name evidence="2" type="ORF">WG66_13944</name>
</gene>
<evidence type="ECO:0000313" key="2">
    <source>
        <dbReference type="EMBL" id="KTB33478.1"/>
    </source>
</evidence>
<feature type="region of interest" description="Disordered" evidence="1">
    <location>
        <begin position="1"/>
        <end position="34"/>
    </location>
</feature>